<protein>
    <recommendedName>
        <fullName evidence="2">Ice-binding protein C-terminal domain-containing protein</fullName>
    </recommendedName>
</protein>
<dbReference type="NCBIfam" id="TIGR02595">
    <property type="entry name" value="PEP_CTERM"/>
    <property type="match status" value="1"/>
</dbReference>
<gene>
    <name evidence="3" type="ORF">KS4_30690</name>
</gene>
<organism evidence="3 4">
    <name type="scientific">Poriferisphaera corsica</name>
    <dbReference type="NCBI Taxonomy" id="2528020"/>
    <lineage>
        <taxon>Bacteria</taxon>
        <taxon>Pseudomonadati</taxon>
        <taxon>Planctomycetota</taxon>
        <taxon>Phycisphaerae</taxon>
        <taxon>Phycisphaerales</taxon>
        <taxon>Phycisphaeraceae</taxon>
        <taxon>Poriferisphaera</taxon>
    </lineage>
</organism>
<evidence type="ECO:0000313" key="4">
    <source>
        <dbReference type="Proteomes" id="UP000317369"/>
    </source>
</evidence>
<feature type="chain" id="PRO_5022136476" description="Ice-binding protein C-terminal domain-containing protein" evidence="1">
    <location>
        <begin position="25"/>
        <end position="190"/>
    </location>
</feature>
<accession>A0A517YXN1</accession>
<evidence type="ECO:0000256" key="1">
    <source>
        <dbReference type="SAM" id="SignalP"/>
    </source>
</evidence>
<evidence type="ECO:0000313" key="3">
    <source>
        <dbReference type="EMBL" id="QDU34992.1"/>
    </source>
</evidence>
<feature type="domain" description="Ice-binding protein C-terminal" evidence="2">
    <location>
        <begin position="167"/>
        <end position="188"/>
    </location>
</feature>
<name>A0A517YXN1_9BACT</name>
<keyword evidence="4" id="KW-1185">Reference proteome</keyword>
<dbReference type="KEGG" id="pcor:KS4_30690"/>
<keyword evidence="1" id="KW-0732">Signal</keyword>
<dbReference type="EMBL" id="CP036425">
    <property type="protein sequence ID" value="QDU34992.1"/>
    <property type="molecule type" value="Genomic_DNA"/>
</dbReference>
<proteinExistence type="predicted"/>
<dbReference type="Proteomes" id="UP000317369">
    <property type="component" value="Chromosome"/>
</dbReference>
<sequence precursor="true">MLKNSKKLMGVLSIGALMTTGVNAAVIDNMDNADMFSAAFGAASAADNGSGQVVFSKSAGASTDSGITWSDLGGAKISLTDSLVTITAHEPADNDYININAIYFDAAGDYVGQSLVLPDTNAETPINFDVAIGTLPANAASYVLQIRILPWAAAEASYTFDQISAQAVPEPASMLLLGAGGLLMLRRRSS</sequence>
<dbReference type="InterPro" id="IPR013424">
    <property type="entry name" value="Ice-binding_C"/>
</dbReference>
<reference evidence="3 4" key="1">
    <citation type="submission" date="2019-02" db="EMBL/GenBank/DDBJ databases">
        <title>Deep-cultivation of Planctomycetes and their phenomic and genomic characterization uncovers novel biology.</title>
        <authorList>
            <person name="Wiegand S."/>
            <person name="Jogler M."/>
            <person name="Boedeker C."/>
            <person name="Pinto D."/>
            <person name="Vollmers J."/>
            <person name="Rivas-Marin E."/>
            <person name="Kohn T."/>
            <person name="Peeters S.H."/>
            <person name="Heuer A."/>
            <person name="Rast P."/>
            <person name="Oberbeckmann S."/>
            <person name="Bunk B."/>
            <person name="Jeske O."/>
            <person name="Meyerdierks A."/>
            <person name="Storesund J.E."/>
            <person name="Kallscheuer N."/>
            <person name="Luecker S."/>
            <person name="Lage O.M."/>
            <person name="Pohl T."/>
            <person name="Merkel B.J."/>
            <person name="Hornburger P."/>
            <person name="Mueller R.-W."/>
            <person name="Bruemmer F."/>
            <person name="Labrenz M."/>
            <person name="Spormann A.M."/>
            <person name="Op den Camp H."/>
            <person name="Overmann J."/>
            <person name="Amann R."/>
            <person name="Jetten M.S.M."/>
            <person name="Mascher T."/>
            <person name="Medema M.H."/>
            <person name="Devos D.P."/>
            <person name="Kaster A.-K."/>
            <person name="Ovreas L."/>
            <person name="Rohde M."/>
            <person name="Galperin M.Y."/>
            <person name="Jogler C."/>
        </authorList>
    </citation>
    <scope>NUCLEOTIDE SEQUENCE [LARGE SCALE GENOMIC DNA]</scope>
    <source>
        <strain evidence="3 4">KS4</strain>
    </source>
</reference>
<dbReference type="RefSeq" id="WP_145079646.1">
    <property type="nucleotide sequence ID" value="NZ_CP036425.1"/>
</dbReference>
<dbReference type="Pfam" id="PF07589">
    <property type="entry name" value="PEP-CTERM"/>
    <property type="match status" value="1"/>
</dbReference>
<feature type="signal peptide" evidence="1">
    <location>
        <begin position="1"/>
        <end position="24"/>
    </location>
</feature>
<evidence type="ECO:0000259" key="2">
    <source>
        <dbReference type="Pfam" id="PF07589"/>
    </source>
</evidence>
<dbReference type="AlphaFoldDB" id="A0A517YXN1"/>